<dbReference type="NCBIfam" id="TIGR02258">
    <property type="entry name" value="2_5_ligase"/>
    <property type="match status" value="1"/>
</dbReference>
<name>A0ABZ3J265_SPOA4</name>
<dbReference type="GO" id="GO:0008664">
    <property type="term" value="F:RNA 2',3'-cyclic 3'-phosphodiesterase activity"/>
    <property type="evidence" value="ECO:0007669"/>
    <property type="project" value="UniProtKB-EC"/>
</dbReference>
<dbReference type="InterPro" id="IPR004175">
    <property type="entry name" value="RNA_CPDase"/>
</dbReference>
<dbReference type="EMBL" id="CP155571">
    <property type="protein sequence ID" value="XFO72444.1"/>
    <property type="molecule type" value="Genomic_DNA"/>
</dbReference>
<dbReference type="Pfam" id="PF13563">
    <property type="entry name" value="2_5_RNA_ligase2"/>
    <property type="match status" value="1"/>
</dbReference>
<reference evidence="3" key="1">
    <citation type="submission" date="2024-05" db="EMBL/GenBank/DDBJ databases">
        <title>Isolation and characterization of Sporomusa carbonis sp. nov., a carboxydotrophic hydrogenogen in the genus of Sporomusa isolated from a charcoal burning pile.</title>
        <authorList>
            <person name="Boeer T."/>
            <person name="Rosenbaum F."/>
            <person name="Eysell L."/>
            <person name="Mueller V."/>
            <person name="Daniel R."/>
            <person name="Poehlein A."/>
        </authorList>
    </citation>
    <scope>NUCLEOTIDE SEQUENCE [LARGE SCALE GENOMIC DNA]</scope>
    <source>
        <strain evidence="3">DSM 3132</strain>
    </source>
</reference>
<dbReference type="RefSeq" id="WP_093791974.1">
    <property type="nucleotide sequence ID" value="NZ_CP155571.1"/>
</dbReference>
<feature type="short sequence motif" description="HXTX 2" evidence="2">
    <location>
        <begin position="143"/>
        <end position="146"/>
    </location>
</feature>
<evidence type="ECO:0000256" key="1">
    <source>
        <dbReference type="ARBA" id="ARBA00022801"/>
    </source>
</evidence>
<keyword evidence="4" id="KW-1185">Reference proteome</keyword>
<dbReference type="HAMAP" id="MF_01940">
    <property type="entry name" value="RNA_CPDase"/>
    <property type="match status" value="1"/>
</dbReference>
<protein>
    <recommendedName>
        <fullName evidence="2">RNA 2',3'-cyclic phosphodiesterase</fullName>
        <shortName evidence="2">RNA 2',3'-CPDase</shortName>
        <ecNumber evidence="2">3.1.4.58</ecNumber>
    </recommendedName>
</protein>
<organism evidence="3 4">
    <name type="scientific">Sporomusa acidovorans (strain ATCC 49682 / DSM 3132 / Mol)</name>
    <dbReference type="NCBI Taxonomy" id="1123286"/>
    <lineage>
        <taxon>Bacteria</taxon>
        <taxon>Bacillati</taxon>
        <taxon>Bacillota</taxon>
        <taxon>Negativicutes</taxon>
        <taxon>Selenomonadales</taxon>
        <taxon>Sporomusaceae</taxon>
        <taxon>Sporomusa</taxon>
    </lineage>
</organism>
<dbReference type="SUPFAM" id="SSF55144">
    <property type="entry name" value="LigT-like"/>
    <property type="match status" value="1"/>
</dbReference>
<sequence length="205" mass="23010">MYLVEAIEDSREMGGNMRLFVAIEFPEEILCELEGIQNKMRALAGYGRFVTKSNLHLTLQFLGEVSRQEFGPIVSALHRVAKIQPAFSIRLSRVGSFGKSSPFRVIWAGVDGDIPRLTRLQKDIVTALGKVGFLQETRPYQPHITLGRDVELSGKESLGNFSRILASASFPVKQFVLKESKIENGKLVYHSLHFFRLVISESSIL</sequence>
<evidence type="ECO:0000313" key="4">
    <source>
        <dbReference type="Proteomes" id="UP000216052"/>
    </source>
</evidence>
<gene>
    <name evidence="3" type="ORF">SPACI_024960</name>
</gene>
<accession>A0ABZ3J265</accession>
<proteinExistence type="inferred from homology"/>
<dbReference type="InterPro" id="IPR009097">
    <property type="entry name" value="Cyclic_Pdiesterase"/>
</dbReference>
<evidence type="ECO:0000256" key="2">
    <source>
        <dbReference type="HAMAP-Rule" id="MF_01940"/>
    </source>
</evidence>
<dbReference type="Gene3D" id="3.90.1140.10">
    <property type="entry name" value="Cyclic phosphodiesterase"/>
    <property type="match status" value="1"/>
</dbReference>
<comment type="catalytic activity">
    <reaction evidence="2">
        <text>a 3'-end 2',3'-cyclophospho-ribonucleotide-RNA + H2O = a 3'-end 2'-phospho-ribonucleotide-RNA + H(+)</text>
        <dbReference type="Rhea" id="RHEA:11828"/>
        <dbReference type="Rhea" id="RHEA-COMP:10464"/>
        <dbReference type="Rhea" id="RHEA-COMP:17353"/>
        <dbReference type="ChEBI" id="CHEBI:15377"/>
        <dbReference type="ChEBI" id="CHEBI:15378"/>
        <dbReference type="ChEBI" id="CHEBI:83064"/>
        <dbReference type="ChEBI" id="CHEBI:173113"/>
        <dbReference type="EC" id="3.1.4.58"/>
    </reaction>
</comment>
<dbReference type="PANTHER" id="PTHR35561">
    <property type="entry name" value="RNA 2',3'-CYCLIC PHOSPHODIESTERASE"/>
    <property type="match status" value="1"/>
</dbReference>
<dbReference type="PANTHER" id="PTHR35561:SF1">
    <property type="entry name" value="RNA 2',3'-CYCLIC PHOSPHODIESTERASE"/>
    <property type="match status" value="1"/>
</dbReference>
<feature type="active site" description="Proton acceptor" evidence="2">
    <location>
        <position position="143"/>
    </location>
</feature>
<comment type="similarity">
    <text evidence="2">Belongs to the 2H phosphoesterase superfamily. ThpR family.</text>
</comment>
<comment type="function">
    <text evidence="2">Hydrolyzes RNA 2',3'-cyclic phosphodiester to an RNA 2'-phosphomonoester.</text>
</comment>
<dbReference type="Proteomes" id="UP000216052">
    <property type="component" value="Chromosome"/>
</dbReference>
<feature type="active site" description="Proton donor" evidence="2">
    <location>
        <position position="56"/>
    </location>
</feature>
<dbReference type="EC" id="3.1.4.58" evidence="2"/>
<feature type="short sequence motif" description="HXTX 1" evidence="2">
    <location>
        <begin position="56"/>
        <end position="59"/>
    </location>
</feature>
<keyword evidence="1 2" id="KW-0378">Hydrolase</keyword>
<evidence type="ECO:0000313" key="3">
    <source>
        <dbReference type="EMBL" id="XFO72444.1"/>
    </source>
</evidence>